<dbReference type="Gene3D" id="3.30.160.60">
    <property type="entry name" value="Classic Zinc Finger"/>
    <property type="match status" value="1"/>
</dbReference>
<dbReference type="SUPFAM" id="SSF56349">
    <property type="entry name" value="DNA breaking-rejoining enzymes"/>
    <property type="match status" value="1"/>
</dbReference>
<dbReference type="PROSITE" id="PS51898">
    <property type="entry name" value="TYR_RECOMBINASE"/>
    <property type="match status" value="1"/>
</dbReference>
<protein>
    <submittedName>
        <fullName evidence="7">Integrase</fullName>
    </submittedName>
</protein>
<dbReference type="InterPro" id="IPR004191">
    <property type="entry name" value="Integrase_Tn916-type_DNA-bd_N"/>
</dbReference>
<dbReference type="GO" id="GO:0003677">
    <property type="term" value="F:DNA binding"/>
    <property type="evidence" value="ECO:0007669"/>
    <property type="project" value="UniProtKB-UniRule"/>
</dbReference>
<dbReference type="EMBL" id="CYXZ01000019">
    <property type="protein sequence ID" value="CUN21203.1"/>
    <property type="molecule type" value="Genomic_DNA"/>
</dbReference>
<dbReference type="STRING" id="166486.ERS852572_02503"/>
<evidence type="ECO:0000313" key="7">
    <source>
        <dbReference type="EMBL" id="CUN21203.1"/>
    </source>
</evidence>
<sequence length="418" mass="49057">MPRTKRKDKSRAVLRTGESQRADGTYQFRWTDSNHKRFCVYAKTLDELRYKEEQIKKDKSDGIKTEARYTTVNEVYELWKELKRGLKNNTFENYKYMYETFVRHQIGSKTVSSLKKTDIKRFYNYLTDERQLKPSTIDSIHTVLHQILDMAVDDDYIRNNPSDNVLRELKQAHCFKTEKRRALTRPEQELFLSYLKNTPAAQYWYPIFAVLVGTGLRVGELTGLRWCDVDLENGVIDVNHTLVYYDHRTDGSKKGCYFNVNTPKTPAGKRKVPMLSFVKEAIIMEKERQELLDLHCIATIDGYTDFIFINRFGNPQHQGTLNKAIRRIIRDCNDEQFLKNENPEVLLPHFSCHSLRHTFTTRMCEAGVNVKVIQDTLGHKDISTTLNIYTDVTKELRQSEFEGLDSYFKSEYNKVSDE</sequence>
<dbReference type="InterPro" id="IPR025269">
    <property type="entry name" value="SAM-like_dom"/>
</dbReference>
<keyword evidence="3" id="KW-0233">DNA recombination</keyword>
<dbReference type="InterPro" id="IPR013762">
    <property type="entry name" value="Integrase-like_cat_sf"/>
</dbReference>
<evidence type="ECO:0000313" key="8">
    <source>
        <dbReference type="Proteomes" id="UP000095350"/>
    </source>
</evidence>
<dbReference type="Pfam" id="PF13102">
    <property type="entry name" value="Phage_int_SAM_5"/>
    <property type="match status" value="1"/>
</dbReference>
<dbReference type="SUPFAM" id="SSF54171">
    <property type="entry name" value="DNA-binding domain"/>
    <property type="match status" value="1"/>
</dbReference>
<feature type="domain" description="Core-binding (CB)" evidence="6">
    <location>
        <begin position="70"/>
        <end position="152"/>
    </location>
</feature>
<dbReference type="GO" id="GO:0006310">
    <property type="term" value="P:DNA recombination"/>
    <property type="evidence" value="ECO:0007669"/>
    <property type="project" value="UniProtKB-KW"/>
</dbReference>
<comment type="similarity">
    <text evidence="1">Belongs to the 'phage' integrase family.</text>
</comment>
<dbReference type="InterPro" id="IPR011010">
    <property type="entry name" value="DNA_brk_join_enz"/>
</dbReference>
<dbReference type="Pfam" id="PF02920">
    <property type="entry name" value="Integrase_DNA"/>
    <property type="match status" value="1"/>
</dbReference>
<dbReference type="InterPro" id="IPR044068">
    <property type="entry name" value="CB"/>
</dbReference>
<dbReference type="PANTHER" id="PTHR30349">
    <property type="entry name" value="PHAGE INTEGRASE-RELATED"/>
    <property type="match status" value="1"/>
</dbReference>
<keyword evidence="2 4" id="KW-0238">DNA-binding</keyword>
<dbReference type="PROSITE" id="PS51900">
    <property type="entry name" value="CB"/>
    <property type="match status" value="1"/>
</dbReference>
<organism evidence="7 8">
    <name type="scientific">Roseburia intestinalis</name>
    <dbReference type="NCBI Taxonomy" id="166486"/>
    <lineage>
        <taxon>Bacteria</taxon>
        <taxon>Bacillati</taxon>
        <taxon>Bacillota</taxon>
        <taxon>Clostridia</taxon>
        <taxon>Lachnospirales</taxon>
        <taxon>Lachnospiraceae</taxon>
        <taxon>Roseburia</taxon>
    </lineage>
</organism>
<proteinExistence type="inferred from homology"/>
<dbReference type="AlphaFoldDB" id="A0A173V1U5"/>
<gene>
    <name evidence="7" type="primary">Int-Tn_4</name>
    <name evidence="7" type="ORF">ERS852572_02503</name>
</gene>
<dbReference type="Proteomes" id="UP000095350">
    <property type="component" value="Unassembled WGS sequence"/>
</dbReference>
<dbReference type="InterPro" id="IPR016177">
    <property type="entry name" value="DNA-bd_dom_sf"/>
</dbReference>
<dbReference type="PaxDb" id="166486-ERS852572_02503"/>
<feature type="domain" description="Tyr recombinase" evidence="5">
    <location>
        <begin position="178"/>
        <end position="402"/>
    </location>
</feature>
<dbReference type="CDD" id="cd01189">
    <property type="entry name" value="INT_ICEBs1_C_like"/>
    <property type="match status" value="1"/>
</dbReference>
<dbReference type="Gene3D" id="1.10.150.130">
    <property type="match status" value="1"/>
</dbReference>
<dbReference type="Pfam" id="PF00589">
    <property type="entry name" value="Phage_integrase"/>
    <property type="match status" value="1"/>
</dbReference>
<dbReference type="RefSeq" id="WP_055194886.1">
    <property type="nucleotide sequence ID" value="NZ_CABIYH010000019.1"/>
</dbReference>
<dbReference type="OrthoDB" id="9803188at2"/>
<dbReference type="Gene3D" id="1.10.443.10">
    <property type="entry name" value="Intergrase catalytic core"/>
    <property type="match status" value="1"/>
</dbReference>
<evidence type="ECO:0000256" key="1">
    <source>
        <dbReference type="ARBA" id="ARBA00008857"/>
    </source>
</evidence>
<reference evidence="7 8" key="1">
    <citation type="submission" date="2015-09" db="EMBL/GenBank/DDBJ databases">
        <authorList>
            <consortium name="Pathogen Informatics"/>
        </authorList>
    </citation>
    <scope>NUCLEOTIDE SEQUENCE [LARGE SCALE GENOMIC DNA]</scope>
    <source>
        <strain evidence="7 8">2789STDY5834960</strain>
    </source>
</reference>
<dbReference type="InterPro" id="IPR010998">
    <property type="entry name" value="Integrase_recombinase_N"/>
</dbReference>
<dbReference type="InterPro" id="IPR050090">
    <property type="entry name" value="Tyrosine_recombinase_XerCD"/>
</dbReference>
<name>A0A173V1U5_9FIRM</name>
<evidence type="ECO:0000256" key="4">
    <source>
        <dbReference type="PROSITE-ProRule" id="PRU01248"/>
    </source>
</evidence>
<evidence type="ECO:0000259" key="5">
    <source>
        <dbReference type="PROSITE" id="PS51898"/>
    </source>
</evidence>
<dbReference type="GO" id="GO:0008907">
    <property type="term" value="F:integrase activity"/>
    <property type="evidence" value="ECO:0007669"/>
    <property type="project" value="InterPro"/>
</dbReference>
<evidence type="ECO:0000259" key="6">
    <source>
        <dbReference type="PROSITE" id="PS51900"/>
    </source>
</evidence>
<dbReference type="InterPro" id="IPR002104">
    <property type="entry name" value="Integrase_catalytic"/>
</dbReference>
<evidence type="ECO:0000256" key="2">
    <source>
        <dbReference type="ARBA" id="ARBA00023125"/>
    </source>
</evidence>
<accession>A0A173V1U5</accession>
<evidence type="ECO:0000256" key="3">
    <source>
        <dbReference type="ARBA" id="ARBA00023172"/>
    </source>
</evidence>
<dbReference type="PANTHER" id="PTHR30349:SF41">
    <property type="entry name" value="INTEGRASE_RECOMBINASE PROTEIN MJ0367-RELATED"/>
    <property type="match status" value="1"/>
</dbReference>